<protein>
    <submittedName>
        <fullName evidence="3">DUF4296 domain-containing protein</fullName>
    </submittedName>
</protein>
<dbReference type="RefSeq" id="WP_250429977.1">
    <property type="nucleotide sequence ID" value="NZ_JALPRR010000002.1"/>
</dbReference>
<keyword evidence="4" id="KW-1185">Reference proteome</keyword>
<organism evidence="3 4">
    <name type="scientific">Pontibacter ruber</name>
    <dbReference type="NCBI Taxonomy" id="1343895"/>
    <lineage>
        <taxon>Bacteria</taxon>
        <taxon>Pseudomonadati</taxon>
        <taxon>Bacteroidota</taxon>
        <taxon>Cytophagia</taxon>
        <taxon>Cytophagales</taxon>
        <taxon>Hymenobacteraceae</taxon>
        <taxon>Pontibacter</taxon>
    </lineage>
</organism>
<comment type="caution">
    <text evidence="3">The sequence shown here is derived from an EMBL/GenBank/DDBJ whole genome shotgun (WGS) entry which is preliminary data.</text>
</comment>
<evidence type="ECO:0000256" key="1">
    <source>
        <dbReference type="SAM" id="MobiDB-lite"/>
    </source>
</evidence>
<feature type="domain" description="DUF4296" evidence="2">
    <location>
        <begin position="24"/>
        <end position="109"/>
    </location>
</feature>
<reference evidence="4" key="1">
    <citation type="journal article" date="2019" name="Int. J. Syst. Evol. Microbiol.">
        <title>The Global Catalogue of Microorganisms (GCM) 10K type strain sequencing project: providing services to taxonomists for standard genome sequencing and annotation.</title>
        <authorList>
            <consortium name="The Broad Institute Genomics Platform"/>
            <consortium name="The Broad Institute Genome Sequencing Center for Infectious Disease"/>
            <person name="Wu L."/>
            <person name="Ma J."/>
        </authorList>
    </citation>
    <scope>NUCLEOTIDE SEQUENCE [LARGE SCALE GENOMIC DNA]</scope>
    <source>
        <strain evidence="4">CGMCC 4.1782</strain>
    </source>
</reference>
<evidence type="ECO:0000259" key="2">
    <source>
        <dbReference type="Pfam" id="PF14129"/>
    </source>
</evidence>
<evidence type="ECO:0000313" key="4">
    <source>
        <dbReference type="Proteomes" id="UP001597374"/>
    </source>
</evidence>
<name>A0ABW5CSY0_9BACT</name>
<proteinExistence type="predicted"/>
<evidence type="ECO:0000313" key="3">
    <source>
        <dbReference type="EMBL" id="MFD2244672.1"/>
    </source>
</evidence>
<dbReference type="PROSITE" id="PS51257">
    <property type="entry name" value="PROKAR_LIPOPROTEIN"/>
    <property type="match status" value="1"/>
</dbReference>
<dbReference type="EMBL" id="JBHUIM010000001">
    <property type="protein sequence ID" value="MFD2244672.1"/>
    <property type="molecule type" value="Genomic_DNA"/>
</dbReference>
<accession>A0ABW5CSY0</accession>
<sequence>MKRLFYILFCLTLLGCSQEEQQKPEHLLSRDKMIQILADVHTAEATVEHQVVYPDTALMTFNYLQQQILKKHKISEQEFRDTYNYYLDNLKEMDKLYEIIIDTLSVRESKARVQAGQEPVPADTSAGMERSQ</sequence>
<gene>
    <name evidence="3" type="ORF">ACFSKP_00305</name>
</gene>
<dbReference type="Proteomes" id="UP001597374">
    <property type="component" value="Unassembled WGS sequence"/>
</dbReference>
<feature type="region of interest" description="Disordered" evidence="1">
    <location>
        <begin position="109"/>
        <end position="132"/>
    </location>
</feature>
<dbReference type="InterPro" id="IPR025381">
    <property type="entry name" value="DUF4296"/>
</dbReference>
<dbReference type="Pfam" id="PF14129">
    <property type="entry name" value="DUF4296"/>
    <property type="match status" value="1"/>
</dbReference>